<dbReference type="PROSITE" id="PS00108">
    <property type="entry name" value="PROTEIN_KINASE_ST"/>
    <property type="match status" value="1"/>
</dbReference>
<proteinExistence type="predicted"/>
<evidence type="ECO:0000256" key="2">
    <source>
        <dbReference type="ARBA" id="ARBA00022741"/>
    </source>
</evidence>
<dbReference type="EMBL" id="CAUJNA010003113">
    <property type="protein sequence ID" value="CAJ1395309.1"/>
    <property type="molecule type" value="Genomic_DNA"/>
</dbReference>
<organism evidence="7 8">
    <name type="scientific">Effrenium voratum</name>
    <dbReference type="NCBI Taxonomy" id="2562239"/>
    <lineage>
        <taxon>Eukaryota</taxon>
        <taxon>Sar</taxon>
        <taxon>Alveolata</taxon>
        <taxon>Dinophyceae</taxon>
        <taxon>Suessiales</taxon>
        <taxon>Symbiodiniaceae</taxon>
        <taxon>Effrenium</taxon>
    </lineage>
</organism>
<sequence length="464" mass="50194">MTHTLPLQKVPLRSDSTRASLSISRPNTPGEIRRVSRPGSSSVRGSGSARGGASGASLSFLPPEPPRSISPNWQAEAVFPGQVPSASSPRPSASPPPPPPPPAEEREDQTLDHFPSRGEAGLHVTIGRREFGDGNDLSDEEPPAPAWNAASCTRGLKGVTSLSMSDSMLSAALEQSQLLGTMSSPSAVRGSMTWVRGENLGRGSLGNVFQALDQGSGQLFAVKEVLINTSDAADVQFKDALENEIEICSRLKHPSIVTYLGHDYIDKCLFIYMEYMIGGSMASVLQQFGAFEESLTARYTRDLLEGLAYLHTQDPPVLHRDIKSANILMGHSANSAELCAKLADFGCSKRTENSLSHTLKGSIPWMAPEVVKNVGYGRMADMWSFGCVVLEMGTAQSPWGKFDNPMAAMYKIGMSEETPPIPEDFSDLSRSFVKRCLQRDPAERATATELLQHPFVQNLELSDD</sequence>
<evidence type="ECO:0000256" key="5">
    <source>
        <dbReference type="SAM" id="MobiDB-lite"/>
    </source>
</evidence>
<dbReference type="PANTHER" id="PTHR48016">
    <property type="entry name" value="MAP KINASE KINASE KINASE SSK2-RELATED-RELATED"/>
    <property type="match status" value="1"/>
</dbReference>
<dbReference type="GO" id="GO:0004672">
    <property type="term" value="F:protein kinase activity"/>
    <property type="evidence" value="ECO:0007669"/>
    <property type="project" value="InterPro"/>
</dbReference>
<accession>A0AA36IXE3</accession>
<dbReference type="InterPro" id="IPR050538">
    <property type="entry name" value="MAP_kinase_kinase_kinase"/>
</dbReference>
<feature type="compositionally biased region" description="Polar residues" evidence="5">
    <location>
        <begin position="17"/>
        <end position="27"/>
    </location>
</feature>
<evidence type="ECO:0000256" key="3">
    <source>
        <dbReference type="ARBA" id="ARBA00022777"/>
    </source>
</evidence>
<dbReference type="Pfam" id="PF00069">
    <property type="entry name" value="Pkinase"/>
    <property type="match status" value="1"/>
</dbReference>
<keyword evidence="8" id="KW-1185">Reference proteome</keyword>
<dbReference type="SMART" id="SM00220">
    <property type="entry name" value="S_TKc"/>
    <property type="match status" value="1"/>
</dbReference>
<feature type="compositionally biased region" description="Pro residues" evidence="5">
    <location>
        <begin position="92"/>
        <end position="102"/>
    </location>
</feature>
<keyword evidence="1" id="KW-0808">Transferase</keyword>
<evidence type="ECO:0000256" key="1">
    <source>
        <dbReference type="ARBA" id="ARBA00022679"/>
    </source>
</evidence>
<dbReference type="PANTHER" id="PTHR48016:SF56">
    <property type="entry name" value="MAPKK KINASE"/>
    <property type="match status" value="1"/>
</dbReference>
<dbReference type="GO" id="GO:0005524">
    <property type="term" value="F:ATP binding"/>
    <property type="evidence" value="ECO:0007669"/>
    <property type="project" value="UniProtKB-KW"/>
</dbReference>
<dbReference type="PROSITE" id="PS50011">
    <property type="entry name" value="PROTEIN_KINASE_DOM"/>
    <property type="match status" value="1"/>
</dbReference>
<name>A0AA36IXE3_9DINO</name>
<feature type="compositionally biased region" description="Low complexity" evidence="5">
    <location>
        <begin position="37"/>
        <end position="47"/>
    </location>
</feature>
<dbReference type="InterPro" id="IPR000719">
    <property type="entry name" value="Prot_kinase_dom"/>
</dbReference>
<dbReference type="CDD" id="cd06606">
    <property type="entry name" value="STKc_MAPKKK"/>
    <property type="match status" value="1"/>
</dbReference>
<dbReference type="InterPro" id="IPR011009">
    <property type="entry name" value="Kinase-like_dom_sf"/>
</dbReference>
<gene>
    <name evidence="7" type="ORF">EVOR1521_LOCUS19762</name>
</gene>
<evidence type="ECO:0000313" key="8">
    <source>
        <dbReference type="Proteomes" id="UP001178507"/>
    </source>
</evidence>
<reference evidence="7" key="1">
    <citation type="submission" date="2023-08" db="EMBL/GenBank/DDBJ databases">
        <authorList>
            <person name="Chen Y."/>
            <person name="Shah S."/>
            <person name="Dougan E. K."/>
            <person name="Thang M."/>
            <person name="Chan C."/>
        </authorList>
    </citation>
    <scope>NUCLEOTIDE SEQUENCE</scope>
</reference>
<comment type="caution">
    <text evidence="7">The sequence shown here is derived from an EMBL/GenBank/DDBJ whole genome shotgun (WGS) entry which is preliminary data.</text>
</comment>
<evidence type="ECO:0000256" key="4">
    <source>
        <dbReference type="ARBA" id="ARBA00022840"/>
    </source>
</evidence>
<dbReference type="AlphaFoldDB" id="A0AA36IXE3"/>
<dbReference type="SUPFAM" id="SSF56112">
    <property type="entry name" value="Protein kinase-like (PK-like)"/>
    <property type="match status" value="1"/>
</dbReference>
<evidence type="ECO:0000259" key="6">
    <source>
        <dbReference type="PROSITE" id="PS50011"/>
    </source>
</evidence>
<dbReference type="Gene3D" id="1.10.510.10">
    <property type="entry name" value="Transferase(Phosphotransferase) domain 1"/>
    <property type="match status" value="1"/>
</dbReference>
<protein>
    <recommendedName>
        <fullName evidence="6">Protein kinase domain-containing protein</fullName>
    </recommendedName>
</protein>
<feature type="region of interest" description="Disordered" evidence="5">
    <location>
        <begin position="1"/>
        <end position="108"/>
    </location>
</feature>
<feature type="domain" description="Protein kinase" evidence="6">
    <location>
        <begin position="194"/>
        <end position="456"/>
    </location>
</feature>
<dbReference type="InterPro" id="IPR008271">
    <property type="entry name" value="Ser/Thr_kinase_AS"/>
</dbReference>
<keyword evidence="2" id="KW-0547">Nucleotide-binding</keyword>
<feature type="region of interest" description="Disordered" evidence="5">
    <location>
        <begin position="129"/>
        <end position="149"/>
    </location>
</feature>
<keyword evidence="3" id="KW-0418">Kinase</keyword>
<dbReference type="Proteomes" id="UP001178507">
    <property type="component" value="Unassembled WGS sequence"/>
</dbReference>
<keyword evidence="4" id="KW-0067">ATP-binding</keyword>
<evidence type="ECO:0000313" key="7">
    <source>
        <dbReference type="EMBL" id="CAJ1395309.1"/>
    </source>
</evidence>